<proteinExistence type="inferred from homology"/>
<feature type="transmembrane region" description="Helical" evidence="6">
    <location>
        <begin position="600"/>
        <end position="619"/>
    </location>
</feature>
<dbReference type="PIRSF" id="PIRSF018968">
    <property type="entry name" value="ABC_permease_BceB"/>
    <property type="match status" value="1"/>
</dbReference>
<evidence type="ECO:0000313" key="9">
    <source>
        <dbReference type="Proteomes" id="UP000297747"/>
    </source>
</evidence>
<comment type="similarity">
    <text evidence="6">Belongs to the ABC-4 integral membrane protein family.</text>
</comment>
<dbReference type="EMBL" id="SPQA01000041">
    <property type="protein sequence ID" value="TFU29729.1"/>
    <property type="molecule type" value="Genomic_DNA"/>
</dbReference>
<accession>A0A4Y9FN29</accession>
<dbReference type="InterPro" id="IPR052536">
    <property type="entry name" value="ABC-4_Integral_Memb_Prot"/>
</dbReference>
<keyword evidence="6" id="KW-0813">Transport</keyword>
<feature type="transmembrane region" description="Helical" evidence="6">
    <location>
        <begin position="57"/>
        <end position="81"/>
    </location>
</feature>
<dbReference type="PANTHER" id="PTHR46795:SF3">
    <property type="entry name" value="ABC TRANSPORTER PERMEASE"/>
    <property type="match status" value="1"/>
</dbReference>
<name>A0A4Y9FN29_STRAI</name>
<evidence type="ECO:0000256" key="2">
    <source>
        <dbReference type="ARBA" id="ARBA00022475"/>
    </source>
</evidence>
<feature type="transmembrane region" description="Helical" evidence="6">
    <location>
        <begin position="625"/>
        <end position="658"/>
    </location>
</feature>
<evidence type="ECO:0000256" key="3">
    <source>
        <dbReference type="ARBA" id="ARBA00022692"/>
    </source>
</evidence>
<feature type="domain" description="ABC3 transporter permease C-terminal" evidence="7">
    <location>
        <begin position="551"/>
        <end position="662"/>
    </location>
</feature>
<gene>
    <name evidence="8" type="ORF">E4U01_08895</name>
</gene>
<dbReference type="InterPro" id="IPR003838">
    <property type="entry name" value="ABC3_permease_C"/>
</dbReference>
<evidence type="ECO:0000256" key="1">
    <source>
        <dbReference type="ARBA" id="ARBA00004651"/>
    </source>
</evidence>
<evidence type="ECO:0000259" key="7">
    <source>
        <dbReference type="Pfam" id="PF02687"/>
    </source>
</evidence>
<feature type="transmembrane region" description="Helical" evidence="6">
    <location>
        <begin position="152"/>
        <end position="175"/>
    </location>
</feature>
<protein>
    <submittedName>
        <fullName evidence="8">ABC transporter permease</fullName>
    </submittedName>
</protein>
<dbReference type="Pfam" id="PF02687">
    <property type="entry name" value="FtsX"/>
    <property type="match status" value="2"/>
</dbReference>
<keyword evidence="4 6" id="KW-1133">Transmembrane helix</keyword>
<feature type="transmembrane region" description="Helical" evidence="6">
    <location>
        <begin position="20"/>
        <end position="37"/>
    </location>
</feature>
<dbReference type="InterPro" id="IPR027022">
    <property type="entry name" value="ABC_permease_BceB-typ"/>
</dbReference>
<evidence type="ECO:0000256" key="4">
    <source>
        <dbReference type="ARBA" id="ARBA00022989"/>
    </source>
</evidence>
<organism evidence="8 9">
    <name type="scientific">Streptococcus acidominimus</name>
    <dbReference type="NCBI Taxonomy" id="1326"/>
    <lineage>
        <taxon>Bacteria</taxon>
        <taxon>Bacillati</taxon>
        <taxon>Bacillota</taxon>
        <taxon>Bacilli</taxon>
        <taxon>Lactobacillales</taxon>
        <taxon>Streptococcaceae</taxon>
        <taxon>Streptococcus</taxon>
    </lineage>
</organism>
<feature type="transmembrane region" description="Helical" evidence="6">
    <location>
        <begin position="545"/>
        <end position="566"/>
    </location>
</feature>
<feature type="transmembrane region" description="Helical" evidence="6">
    <location>
        <begin position="102"/>
        <end position="123"/>
    </location>
</feature>
<dbReference type="Proteomes" id="UP000297747">
    <property type="component" value="Unassembled WGS sequence"/>
</dbReference>
<feature type="transmembrane region" description="Helical" evidence="6">
    <location>
        <begin position="283"/>
        <end position="308"/>
    </location>
</feature>
<evidence type="ECO:0000313" key="8">
    <source>
        <dbReference type="EMBL" id="TFU29729.1"/>
    </source>
</evidence>
<comment type="caution">
    <text evidence="8">The sequence shown here is derived from an EMBL/GenBank/DDBJ whole genome shotgun (WGS) entry which is preliminary data.</text>
</comment>
<sequence>MWNVTYKLAVNNLLKNRKLYFPFALMTVFSVTIAYLFTSLSNNPHLAEIKGANSVRLTLQLGQVVVMIAVAMMFLYANSFVMKYRSKELGIYTVLGLEKRHLLLMTLFETLLFSTITISLGLLPGVLFDKLIYAILLKDIHFEVVLVSVFQWANVLTVLVYFALLFLFLAILNAGKLSLSSSLNLVKGRKRGEGRGRLLLPQTLLGLAVLGGAYYLAQTVSSPAETLPTFFVAVLMVIFATYLLFNAGIISLLKWLQKRQSYYYQPANFIAVSNLVFRMRKNAMGLATITILSTMFIVTMIGGTNIYVGGNDVVNLTHPNAYNLTYTLDRKGVPAEGSIVDKEAKVKELASQTLELNAIPVTGIVTYRYIEQLAGKLEENKVQFFDRLTVGFDMADIIILYIFDAASYQEMTGEHLELASNQVAVYAKGIDLDSRKPLMIGDQAFTIQKVLSRNFTDYKAPSNITHVVPGLILVVQDLDEIREDVDRKVYVGVETSLSEQEQAQRWEDWREVDFNEMSKSLMIHGMGRGSRAATHASTFAFSGSLFFIGVFLSIVFLVATILVIYYKQISEAYEDRERFGIMQKLGLDEQQTKQSVRKQMLTVFFLPLVFAFTHLLFAYKMLQNILLVIGVLNSNLVMQVTLVSCLGYLVLYVVVYLLTSRSYRNIISSH</sequence>
<evidence type="ECO:0000256" key="6">
    <source>
        <dbReference type="PIRNR" id="PIRNR018968"/>
    </source>
</evidence>
<dbReference type="AlphaFoldDB" id="A0A4Y9FN29"/>
<feature type="domain" description="ABC3 transporter permease C-terminal" evidence="7">
    <location>
        <begin position="64"/>
        <end position="176"/>
    </location>
</feature>
<feature type="transmembrane region" description="Helical" evidence="6">
    <location>
        <begin position="196"/>
        <end position="217"/>
    </location>
</feature>
<comment type="subcellular location">
    <subcellularLocation>
        <location evidence="1 6">Cell membrane</location>
        <topology evidence="1 6">Multi-pass membrane protein</topology>
    </subcellularLocation>
</comment>
<dbReference type="GO" id="GO:0055085">
    <property type="term" value="P:transmembrane transport"/>
    <property type="evidence" value="ECO:0007669"/>
    <property type="project" value="UniProtKB-UniRule"/>
</dbReference>
<feature type="transmembrane region" description="Helical" evidence="6">
    <location>
        <begin position="229"/>
        <end position="253"/>
    </location>
</feature>
<keyword evidence="5 6" id="KW-0472">Membrane</keyword>
<evidence type="ECO:0000256" key="5">
    <source>
        <dbReference type="ARBA" id="ARBA00023136"/>
    </source>
</evidence>
<dbReference type="PANTHER" id="PTHR46795">
    <property type="entry name" value="ABC TRANSPORTER PERMEASE-RELATED-RELATED"/>
    <property type="match status" value="1"/>
</dbReference>
<reference evidence="8 9" key="1">
    <citation type="submission" date="2019-03" db="EMBL/GenBank/DDBJ databases">
        <title>Diversity of the mouse oral microbiome.</title>
        <authorList>
            <person name="Joseph S."/>
            <person name="Aduse-Opoku J."/>
            <person name="Curtis M."/>
            <person name="Wade W."/>
            <person name="Hashim A."/>
        </authorList>
    </citation>
    <scope>NUCLEOTIDE SEQUENCE [LARGE SCALE GENOMIC DNA]</scope>
    <source>
        <strain evidence="8 9">HT4</strain>
    </source>
</reference>
<dbReference type="RefSeq" id="WP_135053343.1">
    <property type="nucleotide sequence ID" value="NZ_CAKOCW010000055.1"/>
</dbReference>
<dbReference type="GO" id="GO:0005886">
    <property type="term" value="C:plasma membrane"/>
    <property type="evidence" value="ECO:0007669"/>
    <property type="project" value="UniProtKB-SubCell"/>
</dbReference>
<keyword evidence="2 6" id="KW-1003">Cell membrane</keyword>
<keyword evidence="3 6" id="KW-0812">Transmembrane</keyword>